<organism evidence="2 3">
    <name type="scientific">Methanomicrobium antiquum</name>
    <dbReference type="NCBI Taxonomy" id="487686"/>
    <lineage>
        <taxon>Archaea</taxon>
        <taxon>Methanobacteriati</taxon>
        <taxon>Methanobacteriota</taxon>
        <taxon>Stenosarchaea group</taxon>
        <taxon>Methanomicrobia</taxon>
        <taxon>Methanomicrobiales</taxon>
        <taxon>Methanomicrobiaceae</taxon>
        <taxon>Methanomicrobium</taxon>
    </lineage>
</organism>
<name>A0AAF0FPI0_9EURY</name>
<dbReference type="Proteomes" id="UP001218895">
    <property type="component" value="Chromosome"/>
</dbReference>
<reference evidence="2" key="1">
    <citation type="submission" date="2022-01" db="EMBL/GenBank/DDBJ databases">
        <title>Complete genome of Methanomicrobium antiquum DSM 21220.</title>
        <authorList>
            <person name="Chen S.-C."/>
            <person name="You Y.-T."/>
            <person name="Zhou Y.-Z."/>
            <person name="Lai M.-C."/>
        </authorList>
    </citation>
    <scope>NUCLEOTIDE SEQUENCE</scope>
    <source>
        <strain evidence="2">DSM 21220</strain>
    </source>
</reference>
<dbReference type="EMBL" id="CP091092">
    <property type="protein sequence ID" value="WFN37237.1"/>
    <property type="molecule type" value="Genomic_DNA"/>
</dbReference>
<dbReference type="Gene3D" id="3.40.225.10">
    <property type="entry name" value="Class II aldolase/adducin N-terminal domain"/>
    <property type="match status" value="1"/>
</dbReference>
<dbReference type="SUPFAM" id="SSF53639">
    <property type="entry name" value="AraD/HMP-PK domain-like"/>
    <property type="match status" value="1"/>
</dbReference>
<dbReference type="PANTHER" id="PTHR40730:SF4">
    <property type="entry name" value="TRANSCRIPTIONAL REGULATOR"/>
    <property type="match status" value="1"/>
</dbReference>
<evidence type="ECO:0000313" key="2">
    <source>
        <dbReference type="EMBL" id="WFN37237.1"/>
    </source>
</evidence>
<dbReference type="PANTHER" id="PTHR40730">
    <property type="entry name" value="TRANSCRIPTIONAL REGULATOR PROTEIN-LIKE PROTEIN"/>
    <property type="match status" value="1"/>
</dbReference>
<dbReference type="Pfam" id="PF10120">
    <property type="entry name" value="ThiN"/>
    <property type="match status" value="1"/>
</dbReference>
<protein>
    <submittedName>
        <fullName evidence="2">Phosphomethylpyrimidine kinase</fullName>
    </submittedName>
</protein>
<sequence>MTENNQDELIEMSGRMHIALEMLESCKNFAFLIPEVRSNLVYAKEKSENPRDVLAIDGRITVVDGMPKAAGKPRFGTSSHMARLMLEIRKTKPSIRAGIDFANDPDIAKWLEGYCRHNGLVFSVIDRSHEPDEIKEAEGASMPWKVAEAVRAAGGRVPDIFYETGAVGKEPVTVLIGEDPISVVGEMLSIAHSYRRDII</sequence>
<keyword evidence="2" id="KW-0418">Kinase</keyword>
<accession>A0AAF0FPI0</accession>
<dbReference type="KEGG" id="manq:L1994_02280"/>
<evidence type="ECO:0000259" key="1">
    <source>
        <dbReference type="Pfam" id="PF10120"/>
    </source>
</evidence>
<keyword evidence="3" id="KW-1185">Reference proteome</keyword>
<evidence type="ECO:0000313" key="3">
    <source>
        <dbReference type="Proteomes" id="UP001218895"/>
    </source>
</evidence>
<dbReference type="GO" id="GO:0016301">
    <property type="term" value="F:kinase activity"/>
    <property type="evidence" value="ECO:0007669"/>
    <property type="project" value="UniProtKB-KW"/>
</dbReference>
<dbReference type="InterPro" id="IPR036409">
    <property type="entry name" value="Aldolase_II/adducin_N_sf"/>
</dbReference>
<proteinExistence type="predicted"/>
<keyword evidence="2" id="KW-0808">Transferase</keyword>
<dbReference type="InterPro" id="IPR019293">
    <property type="entry name" value="ThiN"/>
</dbReference>
<feature type="domain" description="Thiamine-phosphate synthase ThiN" evidence="1">
    <location>
        <begin position="16"/>
        <end position="187"/>
    </location>
</feature>
<dbReference type="RefSeq" id="WP_278100077.1">
    <property type="nucleotide sequence ID" value="NZ_CP091092.1"/>
</dbReference>
<dbReference type="AlphaFoldDB" id="A0AAF0FPI0"/>
<gene>
    <name evidence="2" type="ORF">L1994_02280</name>
</gene>
<dbReference type="GeneID" id="79949185"/>